<feature type="compositionally biased region" description="Polar residues" evidence="1">
    <location>
        <begin position="59"/>
        <end position="71"/>
    </location>
</feature>
<sequence length="94" mass="9808">MAQNQQHGDQSIGGSGTQDGIQGTPSGTEGATSGQGVEKGQSKQSAQKTGQNAGKDGGNRQSSTGTETYQRNDLFEDDREDTGVEKTPRSNHPN</sequence>
<dbReference type="EMBL" id="WKJJ01000005">
    <property type="protein sequence ID" value="MRV72123.1"/>
    <property type="molecule type" value="Genomic_DNA"/>
</dbReference>
<evidence type="ECO:0000256" key="1">
    <source>
        <dbReference type="SAM" id="MobiDB-lite"/>
    </source>
</evidence>
<accession>A0A7X2LSN5</accession>
<dbReference type="Proteomes" id="UP000446768">
    <property type="component" value="Unassembled WGS sequence"/>
</dbReference>
<evidence type="ECO:0000313" key="2">
    <source>
        <dbReference type="EMBL" id="MRV72123.1"/>
    </source>
</evidence>
<feature type="region of interest" description="Disordered" evidence="1">
    <location>
        <begin position="1"/>
        <end position="94"/>
    </location>
</feature>
<dbReference type="AlphaFoldDB" id="A0A7X2LSN5"/>
<comment type="caution">
    <text evidence="2">The sequence shown here is derived from an EMBL/GenBank/DDBJ whole genome shotgun (WGS) entry which is preliminary data.</text>
</comment>
<proteinExistence type="predicted"/>
<dbReference type="RefSeq" id="WP_154373338.1">
    <property type="nucleotide sequence ID" value="NZ_WKJJ01000005.1"/>
</dbReference>
<reference evidence="2 3" key="1">
    <citation type="submission" date="2019-11" db="EMBL/GenBank/DDBJ databases">
        <title>Novel species isolated from a subtropical stream in China.</title>
        <authorList>
            <person name="Lu H."/>
        </authorList>
    </citation>
    <scope>NUCLEOTIDE SEQUENCE [LARGE SCALE GENOMIC DNA]</scope>
    <source>
        <strain evidence="2 3">FT92W</strain>
    </source>
</reference>
<gene>
    <name evidence="2" type="ORF">GJ700_10395</name>
</gene>
<organism evidence="2 3">
    <name type="scientific">Pseudoduganella rivuli</name>
    <dbReference type="NCBI Taxonomy" id="2666085"/>
    <lineage>
        <taxon>Bacteria</taxon>
        <taxon>Pseudomonadati</taxon>
        <taxon>Pseudomonadota</taxon>
        <taxon>Betaproteobacteria</taxon>
        <taxon>Burkholderiales</taxon>
        <taxon>Oxalobacteraceae</taxon>
        <taxon>Telluria group</taxon>
        <taxon>Pseudoduganella</taxon>
    </lineage>
</organism>
<feature type="compositionally biased region" description="Polar residues" evidence="1">
    <location>
        <begin position="18"/>
        <end position="35"/>
    </location>
</feature>
<feature type="compositionally biased region" description="Polar residues" evidence="1">
    <location>
        <begin position="42"/>
        <end position="52"/>
    </location>
</feature>
<name>A0A7X2LSN5_9BURK</name>
<evidence type="ECO:0000313" key="3">
    <source>
        <dbReference type="Proteomes" id="UP000446768"/>
    </source>
</evidence>
<protein>
    <submittedName>
        <fullName evidence="2">Uncharacterized protein</fullName>
    </submittedName>
</protein>
<keyword evidence="3" id="KW-1185">Reference proteome</keyword>